<feature type="domain" description="Anticodon-binding" evidence="1">
    <location>
        <begin position="222"/>
        <end position="296"/>
    </location>
</feature>
<dbReference type="Gene3D" id="3.40.50.800">
    <property type="entry name" value="Anticodon-binding domain"/>
    <property type="match status" value="1"/>
</dbReference>
<protein>
    <recommendedName>
        <fullName evidence="1">Anticodon-binding domain-containing protein</fullName>
    </recommendedName>
</protein>
<dbReference type="InterPro" id="IPR036621">
    <property type="entry name" value="Anticodon-bd_dom_sf"/>
</dbReference>
<dbReference type="Gene3D" id="3.30.720.200">
    <property type="match status" value="1"/>
</dbReference>
<dbReference type="InterPro" id="IPR004154">
    <property type="entry name" value="Anticodon-bd"/>
</dbReference>
<dbReference type="RefSeq" id="XP_062739555.1">
    <property type="nucleotide sequence ID" value="XM_062884319.1"/>
</dbReference>
<dbReference type="EMBL" id="JAFFHA010000009">
    <property type="protein sequence ID" value="KAK4650580.1"/>
    <property type="molecule type" value="Genomic_DNA"/>
</dbReference>
<evidence type="ECO:0000313" key="2">
    <source>
        <dbReference type="EMBL" id="KAK4650580.1"/>
    </source>
</evidence>
<keyword evidence="3" id="KW-1185">Reference proteome</keyword>
<dbReference type="SUPFAM" id="SSF55681">
    <property type="entry name" value="Class II aaRS and biotin synthetases"/>
    <property type="match status" value="1"/>
</dbReference>
<evidence type="ECO:0000313" key="3">
    <source>
        <dbReference type="Proteomes" id="UP001323405"/>
    </source>
</evidence>
<name>A0ABR0G4A0_9PEZI</name>
<dbReference type="PANTHER" id="PTHR10745:SF0">
    <property type="entry name" value="GLYCINE--TRNA LIGASE"/>
    <property type="match status" value="1"/>
</dbReference>
<dbReference type="SUPFAM" id="SSF52954">
    <property type="entry name" value="Class II aaRS ABD-related"/>
    <property type="match status" value="1"/>
</dbReference>
<dbReference type="PANTHER" id="PTHR10745">
    <property type="entry name" value="GLYCYL-TRNA SYNTHETASE/DNA POLYMERASE SUBUNIT GAMMA-2"/>
    <property type="match status" value="1"/>
</dbReference>
<dbReference type="Proteomes" id="UP001323405">
    <property type="component" value="Unassembled WGS sequence"/>
</dbReference>
<gene>
    <name evidence="2" type="ORF">QC762_0111470</name>
</gene>
<sequence length="319" mass="35148">MEENMLELDCTVITPELVLKTSGHVDKFADWMCKERFVIARPIFARIERDTKKLTKNSAKLDGGPAADAYDLTVHLAYTGSPLIVKEALSEPVKVEGWQATLDKKLIGPRFKKDAKVIQSTVEALDQPTLERLASEIAEKGIVSIDTPALGDGRTSVELSKELLTIAKVTRVQNTRVYTPNVIEPSFGIGRILYCVLKQTYWHRPGDEARAFLSLPFGVAPNKLSARLRSLGISNNADSSSASIGKRYARDDELGTPLGITIDFDTVKDGSVRLRDRDSTSQVRASEDGVVQAIKNMVNGMETWEEVSKRLPAFVGQAE</sequence>
<dbReference type="Gene3D" id="3.30.930.10">
    <property type="entry name" value="Bira Bifunctional Protein, Domain 2"/>
    <property type="match status" value="2"/>
</dbReference>
<evidence type="ECO:0000259" key="1">
    <source>
        <dbReference type="Pfam" id="PF03129"/>
    </source>
</evidence>
<accession>A0ABR0G4A0</accession>
<dbReference type="GeneID" id="87904150"/>
<dbReference type="Pfam" id="PF03129">
    <property type="entry name" value="HGTP_anticodon"/>
    <property type="match status" value="1"/>
</dbReference>
<reference evidence="2 3" key="1">
    <citation type="journal article" date="2023" name="bioRxiv">
        <title>High-quality genome assemblies of four members of thePodospora anserinaspecies complex.</title>
        <authorList>
            <person name="Ament-Velasquez S.L."/>
            <person name="Vogan A.A."/>
            <person name="Wallerman O."/>
            <person name="Hartmann F."/>
            <person name="Gautier V."/>
            <person name="Silar P."/>
            <person name="Giraud T."/>
            <person name="Johannesson H."/>
        </authorList>
    </citation>
    <scope>NUCLEOTIDE SEQUENCE [LARGE SCALE GENOMIC DNA]</scope>
    <source>
        <strain evidence="2 3">CBS 415.72m</strain>
    </source>
</reference>
<dbReference type="InterPro" id="IPR045864">
    <property type="entry name" value="aa-tRNA-synth_II/BPL/LPL"/>
</dbReference>
<dbReference type="InterPro" id="IPR027031">
    <property type="entry name" value="Gly-tRNA_synthase/POLG2"/>
</dbReference>
<comment type="caution">
    <text evidence="2">The sequence shown here is derived from an EMBL/GenBank/DDBJ whole genome shotgun (WGS) entry which is preliminary data.</text>
</comment>
<organism evidence="2 3">
    <name type="scientific">Podospora pseudocomata</name>
    <dbReference type="NCBI Taxonomy" id="2093779"/>
    <lineage>
        <taxon>Eukaryota</taxon>
        <taxon>Fungi</taxon>
        <taxon>Dikarya</taxon>
        <taxon>Ascomycota</taxon>
        <taxon>Pezizomycotina</taxon>
        <taxon>Sordariomycetes</taxon>
        <taxon>Sordariomycetidae</taxon>
        <taxon>Sordariales</taxon>
        <taxon>Podosporaceae</taxon>
        <taxon>Podospora</taxon>
    </lineage>
</organism>
<proteinExistence type="predicted"/>